<proteinExistence type="predicted"/>
<feature type="transmembrane region" description="Helical" evidence="1">
    <location>
        <begin position="400"/>
        <end position="419"/>
    </location>
</feature>
<dbReference type="RefSeq" id="WP_091937882.1">
    <property type="nucleotide sequence ID" value="NZ_FNCY01000009.1"/>
</dbReference>
<dbReference type="AlphaFoldDB" id="A0A1G8FN46"/>
<keyword evidence="1" id="KW-0472">Membrane</keyword>
<dbReference type="CDD" id="cd07302">
    <property type="entry name" value="CHD"/>
    <property type="match status" value="1"/>
</dbReference>
<sequence length="742" mass="80889">MKRNLVRIVLGLLFGVVLLVHAAKVVQIPLLNTLDAFIYDARLRLTAEGGVDDRVVIIDLDERSLAEVGRWPWSRNTMAALVDRLFDEYGIAVLGFDVVFAEPDNSSGLRSLDALAGGELRGDPAFKSAVGRLRDSLDYDRQFAESLRGHANVLGYYFSNADDARKSGVLPAPALPADAFAGRPIAFTHWNGFGANLAEFQKSAGAAGHFNPLIDFDGVSRRVPMLVEHNGQYYESLSLAVVRSLLGKPPIWPGFPEDGPSAGGDYGGLEWLDLPTAKGALRIPVDENVAALIPFRGRQGSFPYLSAVDALRGRLSPDQLRGRVVLIGTTAPGLMDLRSTPVGNTYPGVEIHANLVAGMLDGALSQKPPYAIGVDTVLVAVTALLLSLLLPILSPLRASLLAFAVLAGVTTLNVMLWSSGVVLPLAAQIVLILSLYALNMSWGYFVESRSKRQFTELFGQYVPPELVDEMARDPERYSMEGKKEELTVLFSDVRGFTSISEGLDSKDLALLMNEYLGAMTQIVQKNRGTLDKYIGDAIMAFWGAPVADPEHARRAVLTALEMQKALRSLDAPFQARGWPVLHIGVGINTGSMTVGDMGSIVRKSYTVMGDAVNLGSRLEGITKQYGVGIIVSETTRAQFDGAVYRELDRVRVKGKDEPVAIFEPLGLVGDVDATVVDMLSRWTQALDDYRRQDWDAAGVQLEFLVRQSPECSLYRLYVDRIARYRLEPPGAAWDGVTTFETK</sequence>
<dbReference type="PANTHER" id="PTHR43081:SF1">
    <property type="entry name" value="ADENYLATE CYCLASE, TERMINAL-DIFFERENTIATION SPECIFIC"/>
    <property type="match status" value="1"/>
</dbReference>
<keyword evidence="1" id="KW-0812">Transmembrane</keyword>
<dbReference type="EMBL" id="FNCY01000009">
    <property type="protein sequence ID" value="SDH83565.1"/>
    <property type="molecule type" value="Genomic_DNA"/>
</dbReference>
<dbReference type="GO" id="GO:0006171">
    <property type="term" value="P:cAMP biosynthetic process"/>
    <property type="evidence" value="ECO:0007669"/>
    <property type="project" value="TreeGrafter"/>
</dbReference>
<evidence type="ECO:0000259" key="2">
    <source>
        <dbReference type="PROSITE" id="PS50125"/>
    </source>
</evidence>
<dbReference type="Gene3D" id="3.30.70.1230">
    <property type="entry name" value="Nucleotide cyclase"/>
    <property type="match status" value="1"/>
</dbReference>
<keyword evidence="1" id="KW-1133">Transmembrane helix</keyword>
<dbReference type="GO" id="GO:0004016">
    <property type="term" value="F:adenylate cyclase activity"/>
    <property type="evidence" value="ECO:0007669"/>
    <property type="project" value="UniProtKB-ARBA"/>
</dbReference>
<evidence type="ECO:0000313" key="4">
    <source>
        <dbReference type="Proteomes" id="UP000198607"/>
    </source>
</evidence>
<dbReference type="GO" id="GO:0035556">
    <property type="term" value="P:intracellular signal transduction"/>
    <property type="evidence" value="ECO:0007669"/>
    <property type="project" value="InterPro"/>
</dbReference>
<dbReference type="InterPro" id="IPR029787">
    <property type="entry name" value="Nucleotide_cyclase"/>
</dbReference>
<dbReference type="PANTHER" id="PTHR43081">
    <property type="entry name" value="ADENYLATE CYCLASE, TERMINAL-DIFFERENTIATION SPECIFIC-RELATED"/>
    <property type="match status" value="1"/>
</dbReference>
<accession>A0A1G8FN46</accession>
<organism evidence="3 4">
    <name type="scientific">Propionivibrio dicarboxylicus</name>
    <dbReference type="NCBI Taxonomy" id="83767"/>
    <lineage>
        <taxon>Bacteria</taxon>
        <taxon>Pseudomonadati</taxon>
        <taxon>Pseudomonadota</taxon>
        <taxon>Betaproteobacteria</taxon>
        <taxon>Rhodocyclales</taxon>
        <taxon>Rhodocyclaceae</taxon>
        <taxon>Propionivibrio</taxon>
    </lineage>
</organism>
<reference evidence="3 4" key="1">
    <citation type="submission" date="2016-10" db="EMBL/GenBank/DDBJ databases">
        <authorList>
            <person name="de Groot N.N."/>
        </authorList>
    </citation>
    <scope>NUCLEOTIDE SEQUENCE [LARGE SCALE GENOMIC DNA]</scope>
    <source>
        <strain evidence="3 4">DSM 5885</strain>
    </source>
</reference>
<feature type="domain" description="Guanylate cyclase" evidence="2">
    <location>
        <begin position="487"/>
        <end position="619"/>
    </location>
</feature>
<keyword evidence="4" id="KW-1185">Reference proteome</keyword>
<dbReference type="OrthoDB" id="9802500at2"/>
<protein>
    <submittedName>
        <fullName evidence="3">Adenylate cyclase</fullName>
    </submittedName>
</protein>
<gene>
    <name evidence="3" type="ORF">SAMN05660652_02373</name>
</gene>
<dbReference type="InterPro" id="IPR050697">
    <property type="entry name" value="Adenylyl/Guanylyl_Cyclase_3/4"/>
</dbReference>
<dbReference type="SUPFAM" id="SSF55073">
    <property type="entry name" value="Nucleotide cyclase"/>
    <property type="match status" value="1"/>
</dbReference>
<dbReference type="Proteomes" id="UP000198607">
    <property type="component" value="Unassembled WGS sequence"/>
</dbReference>
<feature type="transmembrane region" description="Helical" evidence="1">
    <location>
        <begin position="370"/>
        <end position="393"/>
    </location>
</feature>
<dbReference type="PROSITE" id="PS50125">
    <property type="entry name" value="GUANYLATE_CYCLASE_2"/>
    <property type="match status" value="1"/>
</dbReference>
<dbReference type="Pfam" id="PF00211">
    <property type="entry name" value="Guanylate_cyc"/>
    <property type="match status" value="1"/>
</dbReference>
<dbReference type="InterPro" id="IPR001054">
    <property type="entry name" value="A/G_cyclase"/>
</dbReference>
<dbReference type="SMART" id="SM00044">
    <property type="entry name" value="CYCc"/>
    <property type="match status" value="1"/>
</dbReference>
<evidence type="ECO:0000256" key="1">
    <source>
        <dbReference type="SAM" id="Phobius"/>
    </source>
</evidence>
<dbReference type="SMART" id="SM01080">
    <property type="entry name" value="CHASE2"/>
    <property type="match status" value="1"/>
</dbReference>
<dbReference type="STRING" id="83767.SAMN05660652_02373"/>
<feature type="transmembrane region" description="Helical" evidence="1">
    <location>
        <begin position="425"/>
        <end position="445"/>
    </location>
</feature>
<name>A0A1G8FN46_9RHOO</name>
<dbReference type="InterPro" id="IPR007890">
    <property type="entry name" value="CHASE2"/>
</dbReference>
<dbReference type="Pfam" id="PF05226">
    <property type="entry name" value="CHASE2"/>
    <property type="match status" value="1"/>
</dbReference>
<evidence type="ECO:0000313" key="3">
    <source>
        <dbReference type="EMBL" id="SDH83565.1"/>
    </source>
</evidence>